<dbReference type="PANTHER" id="PTHR45527">
    <property type="entry name" value="NONRIBOSOMAL PEPTIDE SYNTHETASE"/>
    <property type="match status" value="1"/>
</dbReference>
<dbReference type="Gene3D" id="3.40.50.1820">
    <property type="entry name" value="alpha/beta hydrolase"/>
    <property type="match status" value="1"/>
</dbReference>
<dbReference type="InterPro" id="IPR009081">
    <property type="entry name" value="PP-bd_ACP"/>
</dbReference>
<dbReference type="InterPro" id="IPR001031">
    <property type="entry name" value="Thioesterase"/>
</dbReference>
<dbReference type="GO" id="GO:0003824">
    <property type="term" value="F:catalytic activity"/>
    <property type="evidence" value="ECO:0007669"/>
    <property type="project" value="InterPro"/>
</dbReference>
<dbReference type="GO" id="GO:0043041">
    <property type="term" value="P:amino acid activation for nonribosomal peptide biosynthetic process"/>
    <property type="evidence" value="ECO:0007669"/>
    <property type="project" value="TreeGrafter"/>
</dbReference>
<dbReference type="GO" id="GO:0044550">
    <property type="term" value="P:secondary metabolite biosynthetic process"/>
    <property type="evidence" value="ECO:0007669"/>
    <property type="project" value="TreeGrafter"/>
</dbReference>
<keyword evidence="3" id="KW-0597">Phosphoprotein</keyword>
<dbReference type="GO" id="GO:0005829">
    <property type="term" value="C:cytosol"/>
    <property type="evidence" value="ECO:0007669"/>
    <property type="project" value="TreeGrafter"/>
</dbReference>
<dbReference type="InterPro" id="IPR023213">
    <property type="entry name" value="CAT-like_dom_sf"/>
</dbReference>
<dbReference type="PROSITE" id="PS50075">
    <property type="entry name" value="CARRIER"/>
    <property type="match status" value="1"/>
</dbReference>
<dbReference type="InterPro" id="IPR029058">
    <property type="entry name" value="AB_hydrolase_fold"/>
</dbReference>
<name>A0A7C3KDS4_9CYAN</name>
<dbReference type="SUPFAM" id="SSF47336">
    <property type="entry name" value="ACP-like"/>
    <property type="match status" value="1"/>
</dbReference>
<dbReference type="InterPro" id="IPR036736">
    <property type="entry name" value="ACP-like_sf"/>
</dbReference>
<dbReference type="SMART" id="SM00823">
    <property type="entry name" value="PKS_PP"/>
    <property type="match status" value="1"/>
</dbReference>
<dbReference type="GO" id="GO:0031177">
    <property type="term" value="F:phosphopantetheine binding"/>
    <property type="evidence" value="ECO:0007669"/>
    <property type="project" value="InterPro"/>
</dbReference>
<dbReference type="EMBL" id="DSRU01000094">
    <property type="protein sequence ID" value="HFM97608.1"/>
    <property type="molecule type" value="Genomic_DNA"/>
</dbReference>
<reference evidence="6" key="1">
    <citation type="journal article" date="2020" name="mSystems">
        <title>Genome- and Community-Level Interaction Insights into Carbon Utilization and Element Cycling Functions of Hydrothermarchaeota in Hydrothermal Sediment.</title>
        <authorList>
            <person name="Zhou Z."/>
            <person name="Liu Y."/>
            <person name="Xu W."/>
            <person name="Pan J."/>
            <person name="Luo Z.H."/>
            <person name="Li M."/>
        </authorList>
    </citation>
    <scope>NUCLEOTIDE SEQUENCE [LARGE SCALE GENOMIC DNA]</scope>
    <source>
        <strain evidence="6">SpSt-418</strain>
    </source>
</reference>
<gene>
    <name evidence="6" type="ORF">ENR64_07530</name>
</gene>
<dbReference type="InterPro" id="IPR001242">
    <property type="entry name" value="Condensation_dom"/>
</dbReference>
<organism evidence="6">
    <name type="scientific">Oscillatoriales cyanobacterium SpSt-418</name>
    <dbReference type="NCBI Taxonomy" id="2282169"/>
    <lineage>
        <taxon>Bacteria</taxon>
        <taxon>Bacillati</taxon>
        <taxon>Cyanobacteriota</taxon>
        <taxon>Cyanophyceae</taxon>
        <taxon>Oscillatoriophycideae</taxon>
        <taxon>Oscillatoriales</taxon>
    </lineage>
</organism>
<proteinExistence type="predicted"/>
<protein>
    <submittedName>
        <fullName evidence="6">Non-ribosomal peptide synthetase</fullName>
    </submittedName>
</protein>
<dbReference type="Pfam" id="PF00668">
    <property type="entry name" value="Condensation"/>
    <property type="match status" value="1"/>
</dbReference>
<dbReference type="AlphaFoldDB" id="A0A7C3KDS4"/>
<dbReference type="SUPFAM" id="SSF52777">
    <property type="entry name" value="CoA-dependent acyltransferases"/>
    <property type="match status" value="2"/>
</dbReference>
<dbReference type="InterPro" id="IPR020806">
    <property type="entry name" value="PKS_PP-bd"/>
</dbReference>
<evidence type="ECO:0000256" key="1">
    <source>
        <dbReference type="ARBA" id="ARBA00001957"/>
    </source>
</evidence>
<dbReference type="GO" id="GO:0008610">
    <property type="term" value="P:lipid biosynthetic process"/>
    <property type="evidence" value="ECO:0007669"/>
    <property type="project" value="UniProtKB-ARBA"/>
</dbReference>
<evidence type="ECO:0000256" key="4">
    <source>
        <dbReference type="SAM" id="MobiDB-lite"/>
    </source>
</evidence>
<feature type="region of interest" description="Disordered" evidence="4">
    <location>
        <begin position="1"/>
        <end position="22"/>
    </location>
</feature>
<dbReference type="Pfam" id="PF00550">
    <property type="entry name" value="PP-binding"/>
    <property type="match status" value="1"/>
</dbReference>
<dbReference type="Gene3D" id="3.30.559.10">
    <property type="entry name" value="Chloramphenicol acetyltransferase-like domain"/>
    <property type="match status" value="1"/>
</dbReference>
<feature type="domain" description="Carrier" evidence="5">
    <location>
        <begin position="508"/>
        <end position="583"/>
    </location>
</feature>
<evidence type="ECO:0000256" key="2">
    <source>
        <dbReference type="ARBA" id="ARBA00022450"/>
    </source>
</evidence>
<feature type="compositionally biased region" description="Polar residues" evidence="4">
    <location>
        <begin position="1"/>
        <end position="12"/>
    </location>
</feature>
<accession>A0A7C3KDS4</accession>
<evidence type="ECO:0000313" key="6">
    <source>
        <dbReference type="EMBL" id="HFM97608.1"/>
    </source>
</evidence>
<dbReference type="CDD" id="cd19531">
    <property type="entry name" value="LCL_NRPS-like"/>
    <property type="match status" value="1"/>
</dbReference>
<dbReference type="FunFam" id="1.10.1200.10:FF:000005">
    <property type="entry name" value="Nonribosomal peptide synthetase 1"/>
    <property type="match status" value="1"/>
</dbReference>
<evidence type="ECO:0000259" key="5">
    <source>
        <dbReference type="PROSITE" id="PS50075"/>
    </source>
</evidence>
<comment type="caution">
    <text evidence="6">The sequence shown here is derived from an EMBL/GenBank/DDBJ whole genome shotgun (WGS) entry which is preliminary data.</text>
</comment>
<dbReference type="Gene3D" id="1.10.1200.10">
    <property type="entry name" value="ACP-like"/>
    <property type="match status" value="1"/>
</dbReference>
<dbReference type="Pfam" id="PF00975">
    <property type="entry name" value="Thioesterase"/>
    <property type="match status" value="1"/>
</dbReference>
<dbReference type="PANTHER" id="PTHR45527:SF1">
    <property type="entry name" value="FATTY ACID SYNTHASE"/>
    <property type="match status" value="1"/>
</dbReference>
<keyword evidence="2" id="KW-0596">Phosphopantetheine</keyword>
<sequence>MKLSTDLPTNASERLETTHQTKPAPSFWQMARNNVRLLHQSPPIRPVPRDLPLPLSFNQERLWKLEQLQPGTSVHNILHSFRLVGPLNTAMLEQSVNEIARRHEVLRTIFGVENGQPVQVILPDVAIAIDCVDLRGISPEQQQIEVEKRAIAQAEAPFDLSQAPLWRVALLQLADQEHVLLRTIHHIVFDGMSHSVFIRELGALYSAFVLQKPSPLLDLPVQYADFAWTQRQWLQGDLLELQLNYWQKHLQGDVPPLALPIDYPRSQATSYQGGVQSQVLSSDFTAALKSLSAQQGVSLFVTLFAAFNGLLHQHTGQEDLVICSPVAGRHRAEMRGLIGYFNNVVALRTDLSANPSFSELLEQVGETFSEGSQYQDVPLQLVADLPNLKRTPLTRAMFVLQNTPIPTLDLAGLSVSSVFVNREVANFDLALSVNEQGGKLTVTLQYKTDLFQAETIACLLERYKNLLEQVVANPGIRLSELPSFEAAESAGNGGDRKKQVVANRPYVAPRNQLEKQLAQIWESVLGIQTVGVQDNFFDLGGHSLLAVSLFHELEQQLGKQLPLSTLITAPTIAQLATYFEPSGQTQTHASIVPLKPGAGKPPIFLIHDGDGETLLYQGLAHHLDANVPVYGVQPYRCDGHPILHTRIAEMVAYYIEQIQAVQPEGPYFLGGLCAGGVLAFEIARQLQLQGQEIGMVAIIDAADVEAEEQAGYITSQRRDSFSKVLRDSKQLPLVNRSLFILNQMRQKATNVIAYELQKRYQTLRDRVQLKLFQTCLDRQLTLPKWLQNIPVRTILVWAQSKYVPDTALKGEVLLFRATEKSSVFDGTAIDDTPYVELYADPLLGWEQRVTETVKVYDIPGGHSSMLQEPNVQVMAAVIQSYWNSVQTAAIAGLKASRRRAA</sequence>
<evidence type="ECO:0000256" key="3">
    <source>
        <dbReference type="ARBA" id="ARBA00022553"/>
    </source>
</evidence>
<dbReference type="SUPFAM" id="SSF53474">
    <property type="entry name" value="alpha/beta-Hydrolases"/>
    <property type="match status" value="1"/>
</dbReference>
<comment type="cofactor">
    <cofactor evidence="1">
        <name>pantetheine 4'-phosphate</name>
        <dbReference type="ChEBI" id="CHEBI:47942"/>
    </cofactor>
</comment>
<dbReference type="Gene3D" id="3.30.559.30">
    <property type="entry name" value="Nonribosomal peptide synthetase, condensation domain"/>
    <property type="match status" value="1"/>
</dbReference>